<dbReference type="RefSeq" id="WP_124794554.1">
    <property type="nucleotide sequence ID" value="NZ_RQYC01000006.1"/>
</dbReference>
<dbReference type="STRING" id="1121352.GCA_000620925_00726"/>
<dbReference type="OrthoDB" id="56388at2"/>
<dbReference type="Proteomes" id="UP000269923">
    <property type="component" value="Unassembled WGS sequence"/>
</dbReference>
<evidence type="ECO:0000313" key="2">
    <source>
        <dbReference type="Proteomes" id="UP000269923"/>
    </source>
</evidence>
<dbReference type="SUPFAM" id="SSF48452">
    <property type="entry name" value="TPR-like"/>
    <property type="match status" value="1"/>
</dbReference>
<dbReference type="AlphaFoldDB" id="A0A3P2A5U3"/>
<reference evidence="1 2" key="1">
    <citation type="submission" date="2018-11" db="EMBL/GenBank/DDBJ databases">
        <title>Genomes From Bacteria Associated with the Canine Oral Cavity: a Test Case for Automated Genome-Based Taxonomic Assignment.</title>
        <authorList>
            <person name="Coil D.A."/>
            <person name="Jospin G."/>
            <person name="Darling A.E."/>
            <person name="Wallis C."/>
            <person name="Davis I.J."/>
            <person name="Harris S."/>
            <person name="Eisen J.A."/>
            <person name="Holcombe L.J."/>
            <person name="O'Flynn C."/>
        </authorList>
    </citation>
    <scope>NUCLEOTIDE SEQUENCE [LARGE SCALE GENOMIC DNA]</scope>
    <source>
        <strain evidence="1 2">COT-280</strain>
    </source>
</reference>
<dbReference type="EMBL" id="RQYC01000006">
    <property type="protein sequence ID" value="RRD90345.1"/>
    <property type="molecule type" value="Genomic_DNA"/>
</dbReference>
<organism evidence="1 2">
    <name type="scientific">Conchiformibius steedae</name>
    <dbReference type="NCBI Taxonomy" id="153493"/>
    <lineage>
        <taxon>Bacteria</taxon>
        <taxon>Pseudomonadati</taxon>
        <taxon>Pseudomonadota</taxon>
        <taxon>Betaproteobacteria</taxon>
        <taxon>Neisseriales</taxon>
        <taxon>Neisseriaceae</taxon>
        <taxon>Conchiformibius</taxon>
    </lineage>
</organism>
<dbReference type="InterPro" id="IPR011990">
    <property type="entry name" value="TPR-like_helical_dom_sf"/>
</dbReference>
<sequence length="346" mass="39548">MNIKTLTQLQQMEAGAACQKATIAAYNHYIENGQIDHACEIADWVVGDSEENLGRNTAFSADFQMHCIRYLIDAYYRQYAESEDGSEAEKQAAERLYMALWRLKWVIEGLPEDTSCSLADIEEANQFMQQIYGHFKFDLAVMYKMLMYQNVDMGYAAAAKQYFAQWREHADSDDLMADCAACEQHALVVYHHFIGEYEQALKYAQPILSGKMSCGEVPHETYVPVIDSLIRLKRHQEAEQYLVQALDLLESNIEPHIHILPRLIWLCSLLGLSERVEELFEEYGDLIAAYSQNSTLAYLRYVMAAVAVNDEALPEAQRVAKILDERNGNSHYQTLLERAFTATALH</sequence>
<gene>
    <name evidence="1" type="ORF">EII21_05335</name>
</gene>
<protein>
    <recommendedName>
        <fullName evidence="3">Tetratricopeptide repeat protein</fullName>
    </recommendedName>
</protein>
<proteinExistence type="predicted"/>
<keyword evidence="2" id="KW-1185">Reference proteome</keyword>
<evidence type="ECO:0008006" key="3">
    <source>
        <dbReference type="Google" id="ProtNLM"/>
    </source>
</evidence>
<dbReference type="Gene3D" id="1.25.40.10">
    <property type="entry name" value="Tetratricopeptide repeat domain"/>
    <property type="match status" value="1"/>
</dbReference>
<comment type="caution">
    <text evidence="1">The sequence shown here is derived from an EMBL/GenBank/DDBJ whole genome shotgun (WGS) entry which is preliminary data.</text>
</comment>
<accession>A0A3P2A5U3</accession>
<evidence type="ECO:0000313" key="1">
    <source>
        <dbReference type="EMBL" id="RRD90345.1"/>
    </source>
</evidence>
<name>A0A3P2A5U3_9NEIS</name>